<keyword evidence="8 9" id="KW-0472">Membrane</keyword>
<dbReference type="Pfam" id="PF16916">
    <property type="entry name" value="ZT_dimer"/>
    <property type="match status" value="1"/>
</dbReference>
<evidence type="ECO:0000256" key="3">
    <source>
        <dbReference type="ARBA" id="ARBA00022448"/>
    </source>
</evidence>
<feature type="transmembrane region" description="Helical" evidence="9">
    <location>
        <begin position="206"/>
        <end position="227"/>
    </location>
</feature>
<feature type="transmembrane region" description="Helical" evidence="9">
    <location>
        <begin position="178"/>
        <end position="200"/>
    </location>
</feature>
<feature type="transmembrane region" description="Helical" evidence="9">
    <location>
        <begin position="142"/>
        <end position="166"/>
    </location>
</feature>
<feature type="domain" description="Cation efflux protein cytoplasmic" evidence="11">
    <location>
        <begin position="244"/>
        <end position="312"/>
    </location>
</feature>
<evidence type="ECO:0000256" key="1">
    <source>
        <dbReference type="ARBA" id="ARBA00004141"/>
    </source>
</evidence>
<dbReference type="PANTHER" id="PTHR11562:SF17">
    <property type="entry name" value="RE54080P-RELATED"/>
    <property type="match status" value="1"/>
</dbReference>
<name>A0A517MR31_9BACT</name>
<dbReference type="InterPro" id="IPR027470">
    <property type="entry name" value="Cation_efflux_CTD"/>
</dbReference>
<comment type="subcellular location">
    <subcellularLocation>
        <location evidence="1">Membrane</location>
        <topology evidence="1">Multi-pass membrane protein</topology>
    </subcellularLocation>
</comment>
<feature type="transmembrane region" description="Helical" evidence="9">
    <location>
        <begin position="43"/>
        <end position="64"/>
    </location>
</feature>
<evidence type="ECO:0000259" key="11">
    <source>
        <dbReference type="Pfam" id="PF16916"/>
    </source>
</evidence>
<dbReference type="Proteomes" id="UP000319852">
    <property type="component" value="Chromosome"/>
</dbReference>
<accession>A0A517MR31</accession>
<sequence>MHAPTRVPTHLGSELIATNITALSHSHSHGHAHDHGVTNYGRAFALGVALNVLYVLVEAGYGLYAGSLALLSDAGHNLSDVFGLLLAWGGHALAQKPPTSRRTYGYRGTTILAAFLNALLLLVAIGAISWEAIGRFGDPAPTAGLPIIIVASIGVVINTATALLFVSGRKSDLNLQGAYLHMAADAAVSVGVVIAGIAIYFTQLAWIDPAVSLLIAGAIFASTWGLLRESINLTTQAVPAAIDPNTVTDYLANVAGVTEVHDLHIWAMSTTEVALTVHLVKPELADEDELLCEIQTALHDHFGIEHATIQIERGHGPMCDHASPERV</sequence>
<dbReference type="NCBIfam" id="TIGR01297">
    <property type="entry name" value="CDF"/>
    <property type="match status" value="1"/>
</dbReference>
<keyword evidence="7" id="KW-0406">Ion transport</keyword>
<reference evidence="12 13" key="1">
    <citation type="submission" date="2019-02" db="EMBL/GenBank/DDBJ databases">
        <title>Deep-cultivation of Planctomycetes and their phenomic and genomic characterization uncovers novel biology.</title>
        <authorList>
            <person name="Wiegand S."/>
            <person name="Jogler M."/>
            <person name="Boedeker C."/>
            <person name="Pinto D."/>
            <person name="Vollmers J."/>
            <person name="Rivas-Marin E."/>
            <person name="Kohn T."/>
            <person name="Peeters S.H."/>
            <person name="Heuer A."/>
            <person name="Rast P."/>
            <person name="Oberbeckmann S."/>
            <person name="Bunk B."/>
            <person name="Jeske O."/>
            <person name="Meyerdierks A."/>
            <person name="Storesund J.E."/>
            <person name="Kallscheuer N."/>
            <person name="Luecker S."/>
            <person name="Lage O.M."/>
            <person name="Pohl T."/>
            <person name="Merkel B.J."/>
            <person name="Hornburger P."/>
            <person name="Mueller R.-W."/>
            <person name="Bruemmer F."/>
            <person name="Labrenz M."/>
            <person name="Spormann A.M."/>
            <person name="Op den Camp H."/>
            <person name="Overmann J."/>
            <person name="Amann R."/>
            <person name="Jetten M.S.M."/>
            <person name="Mascher T."/>
            <person name="Medema M.H."/>
            <person name="Devos D.P."/>
            <person name="Kaster A.-K."/>
            <person name="Ovreas L."/>
            <person name="Rohde M."/>
            <person name="Galperin M.Y."/>
            <person name="Jogler C."/>
        </authorList>
    </citation>
    <scope>NUCLEOTIDE SEQUENCE [LARGE SCALE GENOMIC DNA]</scope>
    <source>
        <strain evidence="12 13">HG15A2</strain>
    </source>
</reference>
<dbReference type="InterPro" id="IPR050681">
    <property type="entry name" value="CDF/SLC30A"/>
</dbReference>
<dbReference type="GO" id="GO:0005886">
    <property type="term" value="C:plasma membrane"/>
    <property type="evidence" value="ECO:0007669"/>
    <property type="project" value="TreeGrafter"/>
</dbReference>
<dbReference type="Gene3D" id="1.20.1510.10">
    <property type="entry name" value="Cation efflux protein transmembrane domain"/>
    <property type="match status" value="1"/>
</dbReference>
<feature type="domain" description="Cation efflux protein transmembrane" evidence="10">
    <location>
        <begin position="46"/>
        <end position="231"/>
    </location>
</feature>
<dbReference type="KEGG" id="amob:HG15A2_05820"/>
<organism evidence="12 13">
    <name type="scientific">Adhaeretor mobilis</name>
    <dbReference type="NCBI Taxonomy" id="1930276"/>
    <lineage>
        <taxon>Bacteria</taxon>
        <taxon>Pseudomonadati</taxon>
        <taxon>Planctomycetota</taxon>
        <taxon>Planctomycetia</taxon>
        <taxon>Pirellulales</taxon>
        <taxon>Lacipirellulaceae</taxon>
        <taxon>Adhaeretor</taxon>
    </lineage>
</organism>
<dbReference type="AlphaFoldDB" id="A0A517MR31"/>
<dbReference type="GO" id="GO:0005385">
    <property type="term" value="F:zinc ion transmembrane transporter activity"/>
    <property type="evidence" value="ECO:0007669"/>
    <property type="project" value="TreeGrafter"/>
</dbReference>
<dbReference type="SUPFAM" id="SSF160240">
    <property type="entry name" value="Cation efflux protein cytoplasmic domain-like"/>
    <property type="match status" value="1"/>
</dbReference>
<keyword evidence="3" id="KW-0813">Transport</keyword>
<keyword evidence="6 9" id="KW-1133">Transmembrane helix</keyword>
<evidence type="ECO:0000313" key="13">
    <source>
        <dbReference type="Proteomes" id="UP000319852"/>
    </source>
</evidence>
<dbReference type="PANTHER" id="PTHR11562">
    <property type="entry name" value="CATION EFFLUX PROTEIN/ ZINC TRANSPORTER"/>
    <property type="match status" value="1"/>
</dbReference>
<keyword evidence="13" id="KW-1185">Reference proteome</keyword>
<evidence type="ECO:0000313" key="12">
    <source>
        <dbReference type="EMBL" id="QDS97321.1"/>
    </source>
</evidence>
<evidence type="ECO:0000256" key="6">
    <source>
        <dbReference type="ARBA" id="ARBA00022989"/>
    </source>
</evidence>
<dbReference type="InterPro" id="IPR027469">
    <property type="entry name" value="Cation_efflux_TMD_sf"/>
</dbReference>
<keyword evidence="5" id="KW-0862">Zinc</keyword>
<evidence type="ECO:0000256" key="4">
    <source>
        <dbReference type="ARBA" id="ARBA00022692"/>
    </source>
</evidence>
<dbReference type="Pfam" id="PF01545">
    <property type="entry name" value="Cation_efflux"/>
    <property type="match status" value="1"/>
</dbReference>
<comment type="similarity">
    <text evidence="2">Belongs to the cation diffusion facilitator (CDF) transporter (TC 2.A.4) family. SLC30A subfamily.</text>
</comment>
<evidence type="ECO:0000256" key="7">
    <source>
        <dbReference type="ARBA" id="ARBA00023065"/>
    </source>
</evidence>
<proteinExistence type="inferred from homology"/>
<protein>
    <submittedName>
        <fullName evidence="12">Cadmium, cobalt and zinc/H(+)-K(+) antiporter</fullName>
    </submittedName>
</protein>
<dbReference type="SUPFAM" id="SSF161111">
    <property type="entry name" value="Cation efflux protein transmembrane domain-like"/>
    <property type="match status" value="1"/>
</dbReference>
<evidence type="ECO:0000259" key="10">
    <source>
        <dbReference type="Pfam" id="PF01545"/>
    </source>
</evidence>
<dbReference type="InterPro" id="IPR036837">
    <property type="entry name" value="Cation_efflux_CTD_sf"/>
</dbReference>
<dbReference type="InterPro" id="IPR058533">
    <property type="entry name" value="Cation_efflux_TM"/>
</dbReference>
<gene>
    <name evidence="12" type="primary">czcD_1</name>
    <name evidence="12" type="ORF">HG15A2_05820</name>
</gene>
<evidence type="ECO:0000256" key="2">
    <source>
        <dbReference type="ARBA" id="ARBA00008873"/>
    </source>
</evidence>
<dbReference type="EMBL" id="CP036263">
    <property type="protein sequence ID" value="QDS97321.1"/>
    <property type="molecule type" value="Genomic_DNA"/>
</dbReference>
<dbReference type="InterPro" id="IPR002524">
    <property type="entry name" value="Cation_efflux"/>
</dbReference>
<evidence type="ECO:0000256" key="9">
    <source>
        <dbReference type="SAM" id="Phobius"/>
    </source>
</evidence>
<keyword evidence="4 9" id="KW-0812">Transmembrane</keyword>
<keyword evidence="5" id="KW-0864">Zinc transport</keyword>
<evidence type="ECO:0000256" key="8">
    <source>
        <dbReference type="ARBA" id="ARBA00023136"/>
    </source>
</evidence>
<feature type="transmembrane region" description="Helical" evidence="9">
    <location>
        <begin position="106"/>
        <end position="130"/>
    </location>
</feature>
<evidence type="ECO:0000256" key="5">
    <source>
        <dbReference type="ARBA" id="ARBA00022906"/>
    </source>
</evidence>